<protein>
    <submittedName>
        <fullName evidence="1">Uncharacterized protein</fullName>
    </submittedName>
</protein>
<sequence>MVNAALLTWLDELEPFHSRGSEVFVAMGALHQLREPGCKDFVLKTTHGAQVCRVHLECCRPSLWLFAAATSDRTHANLPEASCEAFNRQSDANNVLCLSVLVMFQVVARLWVVPEQSAMDIANTGLTSMSPLHRASS</sequence>
<evidence type="ECO:0000313" key="1">
    <source>
        <dbReference type="EMBL" id="CAJ1383992.1"/>
    </source>
</evidence>
<dbReference type="EMBL" id="CAUJNA010001068">
    <property type="protein sequence ID" value="CAJ1383992.1"/>
    <property type="molecule type" value="Genomic_DNA"/>
</dbReference>
<evidence type="ECO:0000313" key="2">
    <source>
        <dbReference type="Proteomes" id="UP001178507"/>
    </source>
</evidence>
<gene>
    <name evidence="1" type="ORF">EVOR1521_LOCUS10947</name>
</gene>
<organism evidence="1 2">
    <name type="scientific">Effrenium voratum</name>
    <dbReference type="NCBI Taxonomy" id="2562239"/>
    <lineage>
        <taxon>Eukaryota</taxon>
        <taxon>Sar</taxon>
        <taxon>Alveolata</taxon>
        <taxon>Dinophyceae</taxon>
        <taxon>Suessiales</taxon>
        <taxon>Symbiodiniaceae</taxon>
        <taxon>Effrenium</taxon>
    </lineage>
</organism>
<comment type="caution">
    <text evidence="1">The sequence shown here is derived from an EMBL/GenBank/DDBJ whole genome shotgun (WGS) entry which is preliminary data.</text>
</comment>
<reference evidence="1" key="1">
    <citation type="submission" date="2023-08" db="EMBL/GenBank/DDBJ databases">
        <authorList>
            <person name="Chen Y."/>
            <person name="Shah S."/>
            <person name="Dougan E. K."/>
            <person name="Thang M."/>
            <person name="Chan C."/>
        </authorList>
    </citation>
    <scope>NUCLEOTIDE SEQUENCE</scope>
</reference>
<dbReference type="Proteomes" id="UP001178507">
    <property type="component" value="Unassembled WGS sequence"/>
</dbReference>
<proteinExistence type="predicted"/>
<accession>A0AA36IB11</accession>
<keyword evidence="2" id="KW-1185">Reference proteome</keyword>
<dbReference type="AlphaFoldDB" id="A0AA36IB11"/>
<name>A0AA36IB11_9DINO</name>